<dbReference type="GO" id="GO:0006261">
    <property type="term" value="P:DNA-templated DNA replication"/>
    <property type="evidence" value="ECO:0007669"/>
    <property type="project" value="TreeGrafter"/>
</dbReference>
<comment type="similarity">
    <text evidence="7">Belongs to the DNA polymerase HolA subunit family.</text>
</comment>
<evidence type="ECO:0000313" key="12">
    <source>
        <dbReference type="Proteomes" id="UP000217065"/>
    </source>
</evidence>
<dbReference type="Pfam" id="PF21694">
    <property type="entry name" value="DNA_pol3_delta_C"/>
    <property type="match status" value="1"/>
</dbReference>
<organism evidence="11 12">
    <name type="scientific">Tetzosporium hominis</name>
    <dbReference type="NCBI Taxonomy" id="2020506"/>
    <lineage>
        <taxon>Bacteria</taxon>
        <taxon>Bacillati</taxon>
        <taxon>Bacillota</taxon>
        <taxon>Bacilli</taxon>
        <taxon>Bacillales</taxon>
        <taxon>Caryophanaceae</taxon>
        <taxon>Tetzosporium</taxon>
    </lineage>
</organism>
<evidence type="ECO:0000256" key="5">
    <source>
        <dbReference type="ARBA" id="ARBA00022705"/>
    </source>
</evidence>
<evidence type="ECO:0000256" key="6">
    <source>
        <dbReference type="ARBA" id="ARBA00022932"/>
    </source>
</evidence>
<keyword evidence="3" id="KW-0808">Transferase</keyword>
<feature type="domain" description="DNA polymerase III delta N-terminal" evidence="9">
    <location>
        <begin position="18"/>
        <end position="142"/>
    </location>
</feature>
<evidence type="ECO:0000313" key="11">
    <source>
        <dbReference type="EMBL" id="OZS77126.1"/>
    </source>
</evidence>
<dbReference type="EMBL" id="NOKQ01000289">
    <property type="protein sequence ID" value="OZS77126.1"/>
    <property type="molecule type" value="Genomic_DNA"/>
</dbReference>
<reference evidence="11 12" key="1">
    <citation type="submission" date="2017-07" db="EMBL/GenBank/DDBJ databases">
        <title>Tetzosporium hominis gen.nov. sp.nov.</title>
        <authorList>
            <person name="Tetz G."/>
            <person name="Tetz V."/>
        </authorList>
    </citation>
    <scope>NUCLEOTIDE SEQUENCE [LARGE SCALE GENOMIC DNA]</scope>
    <source>
        <strain evidence="11 12">VT-49</strain>
    </source>
</reference>
<evidence type="ECO:0000259" key="10">
    <source>
        <dbReference type="Pfam" id="PF21694"/>
    </source>
</evidence>
<dbReference type="InterPro" id="IPR027417">
    <property type="entry name" value="P-loop_NTPase"/>
</dbReference>
<dbReference type="PANTHER" id="PTHR34388:SF1">
    <property type="entry name" value="DNA POLYMERASE III SUBUNIT DELTA"/>
    <property type="match status" value="1"/>
</dbReference>
<dbReference type="NCBIfam" id="TIGR01128">
    <property type="entry name" value="holA"/>
    <property type="match status" value="1"/>
</dbReference>
<dbReference type="EC" id="2.7.7.7" evidence="1"/>
<evidence type="ECO:0000256" key="8">
    <source>
        <dbReference type="ARBA" id="ARBA00049244"/>
    </source>
</evidence>
<dbReference type="InterPro" id="IPR008921">
    <property type="entry name" value="DNA_pol3_clamp-load_cplx_C"/>
</dbReference>
<dbReference type="RefSeq" id="WP_094944290.1">
    <property type="nucleotide sequence ID" value="NZ_NOKQ01000289.1"/>
</dbReference>
<keyword evidence="4" id="KW-0548">Nucleotidyltransferase</keyword>
<comment type="catalytic activity">
    <reaction evidence="8">
        <text>DNA(n) + a 2'-deoxyribonucleoside 5'-triphosphate = DNA(n+1) + diphosphate</text>
        <dbReference type="Rhea" id="RHEA:22508"/>
        <dbReference type="Rhea" id="RHEA-COMP:17339"/>
        <dbReference type="Rhea" id="RHEA-COMP:17340"/>
        <dbReference type="ChEBI" id="CHEBI:33019"/>
        <dbReference type="ChEBI" id="CHEBI:61560"/>
        <dbReference type="ChEBI" id="CHEBI:173112"/>
        <dbReference type="EC" id="2.7.7.7"/>
    </reaction>
</comment>
<dbReference type="SUPFAM" id="SSF48019">
    <property type="entry name" value="post-AAA+ oligomerization domain-like"/>
    <property type="match status" value="1"/>
</dbReference>
<dbReference type="GO" id="GO:0009360">
    <property type="term" value="C:DNA polymerase III complex"/>
    <property type="evidence" value="ECO:0007669"/>
    <property type="project" value="InterPro"/>
</dbReference>
<evidence type="ECO:0000256" key="3">
    <source>
        <dbReference type="ARBA" id="ARBA00022679"/>
    </source>
</evidence>
<dbReference type="PANTHER" id="PTHR34388">
    <property type="entry name" value="DNA POLYMERASE III SUBUNIT DELTA"/>
    <property type="match status" value="1"/>
</dbReference>
<gene>
    <name evidence="11" type="ORF">CF394_13405</name>
</gene>
<dbReference type="OrthoDB" id="9775929at2"/>
<evidence type="ECO:0000256" key="1">
    <source>
        <dbReference type="ARBA" id="ARBA00012417"/>
    </source>
</evidence>
<evidence type="ECO:0000256" key="2">
    <source>
        <dbReference type="ARBA" id="ARBA00017703"/>
    </source>
</evidence>
<keyword evidence="5" id="KW-0235">DNA replication</keyword>
<accession>A0A264W0K9</accession>
<sequence length="333" mass="38656">MITKQWQEILNKPLAPFYVIVGSEAYLRDETIKRIQSRIDSEEWFTMDMDQQSIDDVMLETDTMPFFSEKKAIVVHNPAFLRAAVKDKEKEKKDTFPQKEFLYWLQHPTDTATVIFVAPYDKLDERKKVVKELKQVAVVIEANPLSENDQKSWVISQFRSHGKQPADELVNWIAATPLSLSFKRNEINKAAIFAKEDEVSLADYQEVASPILEENVFALTEAYLLNHKQKAVAIYNELLKQKEEPLKLVALLAGQLRLLIQVGYYKKLGYHNQQIAGQIKAHPYRVKLMMEHPLVDQEELLVEKLKKLAEVDMQLKSSHMKKERILELYLLAN</sequence>
<dbReference type="GO" id="GO:0003677">
    <property type="term" value="F:DNA binding"/>
    <property type="evidence" value="ECO:0007669"/>
    <property type="project" value="InterPro"/>
</dbReference>
<evidence type="ECO:0000259" key="9">
    <source>
        <dbReference type="Pfam" id="PF06144"/>
    </source>
</evidence>
<keyword evidence="12" id="KW-1185">Reference proteome</keyword>
<comment type="caution">
    <text evidence="11">The sequence shown here is derived from an EMBL/GenBank/DDBJ whole genome shotgun (WGS) entry which is preliminary data.</text>
</comment>
<dbReference type="AlphaFoldDB" id="A0A264W0K9"/>
<dbReference type="Proteomes" id="UP000217065">
    <property type="component" value="Unassembled WGS sequence"/>
</dbReference>
<dbReference type="InterPro" id="IPR010372">
    <property type="entry name" value="DNA_pol3_delta_N"/>
</dbReference>
<protein>
    <recommendedName>
        <fullName evidence="2">DNA polymerase III subunit delta</fullName>
        <ecNumber evidence="1">2.7.7.7</ecNumber>
    </recommendedName>
</protein>
<keyword evidence="6" id="KW-0239">DNA-directed DNA polymerase</keyword>
<dbReference type="Gene3D" id="3.40.50.300">
    <property type="entry name" value="P-loop containing nucleotide triphosphate hydrolases"/>
    <property type="match status" value="1"/>
</dbReference>
<dbReference type="Gene3D" id="1.20.272.10">
    <property type="match status" value="1"/>
</dbReference>
<evidence type="ECO:0000256" key="7">
    <source>
        <dbReference type="ARBA" id="ARBA00034754"/>
    </source>
</evidence>
<dbReference type="SUPFAM" id="SSF52540">
    <property type="entry name" value="P-loop containing nucleoside triphosphate hydrolases"/>
    <property type="match status" value="1"/>
</dbReference>
<name>A0A264W0K9_9BACL</name>
<evidence type="ECO:0000256" key="4">
    <source>
        <dbReference type="ARBA" id="ARBA00022695"/>
    </source>
</evidence>
<dbReference type="GO" id="GO:0003887">
    <property type="term" value="F:DNA-directed DNA polymerase activity"/>
    <property type="evidence" value="ECO:0007669"/>
    <property type="project" value="UniProtKB-KW"/>
</dbReference>
<dbReference type="Pfam" id="PF06144">
    <property type="entry name" value="DNA_pol3_delta"/>
    <property type="match status" value="1"/>
</dbReference>
<dbReference type="InterPro" id="IPR005790">
    <property type="entry name" value="DNA_polIII_delta"/>
</dbReference>
<dbReference type="InterPro" id="IPR048466">
    <property type="entry name" value="DNA_pol3_delta-like_C"/>
</dbReference>
<feature type="domain" description="DNA polymerase III delta subunit-like C-terminal" evidence="10">
    <location>
        <begin position="213"/>
        <end position="331"/>
    </location>
</feature>
<proteinExistence type="inferred from homology"/>